<name>A0A1J5NYZ7_9ZZZZ</name>
<dbReference type="EMBL" id="MLJW01008477">
    <property type="protein sequence ID" value="OIQ64030.1"/>
    <property type="molecule type" value="Genomic_DNA"/>
</dbReference>
<dbReference type="AlphaFoldDB" id="A0A1J5NYZ7"/>
<comment type="caution">
    <text evidence="1">The sequence shown here is derived from an EMBL/GenBank/DDBJ whole genome shotgun (WGS) entry which is preliminary data.</text>
</comment>
<organism evidence="1">
    <name type="scientific">mine drainage metagenome</name>
    <dbReference type="NCBI Taxonomy" id="410659"/>
    <lineage>
        <taxon>unclassified sequences</taxon>
        <taxon>metagenomes</taxon>
        <taxon>ecological metagenomes</taxon>
    </lineage>
</organism>
<proteinExistence type="predicted"/>
<protein>
    <submittedName>
        <fullName evidence="1">Uncharacterized protein</fullName>
    </submittedName>
</protein>
<accession>A0A1J5NYZ7</accession>
<sequence>MRHLDAAGDQVVAHCGPRGLLARGDLDAILLVETQHRRHHDRGAVGEGDEADLHVFHFGLAETESCRARLGLQPGQQAGDCNCSPGLDDGAARGLLRSSGTGCDVLSSAHGRSCEVKSEKCGRKKSLRALQARWSTRRRHCRTGQRRYLRTSGFCIGRRWPTAALNMQAACQVGSWRSSEGRRPAQASTGRAVLVRCTLQVRSRRADARQRCAP</sequence>
<gene>
    <name evidence="1" type="ORF">GALL_544220</name>
</gene>
<evidence type="ECO:0000313" key="1">
    <source>
        <dbReference type="EMBL" id="OIQ64030.1"/>
    </source>
</evidence>
<reference evidence="1" key="1">
    <citation type="submission" date="2016-10" db="EMBL/GenBank/DDBJ databases">
        <title>Sequence of Gallionella enrichment culture.</title>
        <authorList>
            <person name="Poehlein A."/>
            <person name="Muehling M."/>
            <person name="Daniel R."/>
        </authorList>
    </citation>
    <scope>NUCLEOTIDE SEQUENCE</scope>
</reference>